<name>A0A2G2VSB8_CAPBA</name>
<organism evidence="1 2">
    <name type="scientific">Capsicum baccatum</name>
    <name type="common">Peruvian pepper</name>
    <dbReference type="NCBI Taxonomy" id="33114"/>
    <lineage>
        <taxon>Eukaryota</taxon>
        <taxon>Viridiplantae</taxon>
        <taxon>Streptophyta</taxon>
        <taxon>Embryophyta</taxon>
        <taxon>Tracheophyta</taxon>
        <taxon>Spermatophyta</taxon>
        <taxon>Magnoliopsida</taxon>
        <taxon>eudicotyledons</taxon>
        <taxon>Gunneridae</taxon>
        <taxon>Pentapetalae</taxon>
        <taxon>asterids</taxon>
        <taxon>lamiids</taxon>
        <taxon>Solanales</taxon>
        <taxon>Solanaceae</taxon>
        <taxon>Solanoideae</taxon>
        <taxon>Capsiceae</taxon>
        <taxon>Capsicum</taxon>
    </lineage>
</organism>
<reference evidence="1 2" key="1">
    <citation type="journal article" date="2017" name="Genome Biol.">
        <title>New reference genome sequences of hot pepper reveal the massive evolution of plant disease-resistance genes by retroduplication.</title>
        <authorList>
            <person name="Kim S."/>
            <person name="Park J."/>
            <person name="Yeom S.I."/>
            <person name="Kim Y.M."/>
            <person name="Seo E."/>
            <person name="Kim K.T."/>
            <person name="Kim M.S."/>
            <person name="Lee J.M."/>
            <person name="Cheong K."/>
            <person name="Shin H.S."/>
            <person name="Kim S.B."/>
            <person name="Han K."/>
            <person name="Lee J."/>
            <person name="Park M."/>
            <person name="Lee H.A."/>
            <person name="Lee H.Y."/>
            <person name="Lee Y."/>
            <person name="Oh S."/>
            <person name="Lee J.H."/>
            <person name="Choi E."/>
            <person name="Choi E."/>
            <person name="Lee S.E."/>
            <person name="Jeon J."/>
            <person name="Kim H."/>
            <person name="Choi G."/>
            <person name="Song H."/>
            <person name="Lee J."/>
            <person name="Lee S.C."/>
            <person name="Kwon J.K."/>
            <person name="Lee H.Y."/>
            <person name="Koo N."/>
            <person name="Hong Y."/>
            <person name="Kim R.W."/>
            <person name="Kang W.H."/>
            <person name="Huh J.H."/>
            <person name="Kang B.C."/>
            <person name="Yang T.J."/>
            <person name="Lee Y.H."/>
            <person name="Bennetzen J.L."/>
            <person name="Choi D."/>
        </authorList>
    </citation>
    <scope>NUCLEOTIDE SEQUENCE [LARGE SCALE GENOMIC DNA]</scope>
    <source>
        <strain evidence="2">cv. PBC81</strain>
    </source>
</reference>
<evidence type="ECO:0000313" key="1">
    <source>
        <dbReference type="EMBL" id="PHT35879.1"/>
    </source>
</evidence>
<sequence>MSFVDFEMDFVDLGADFVGLRMDFVDLGEDFVDLKMGLGDLRMNFVDLEMDFVGLGMDFVDSILRGRIWSGISCPPGAGALTVMAKLDKSRYDSSPPEAFPIFSQVQQSSHFVPLLHCP</sequence>
<proteinExistence type="predicted"/>
<dbReference type="AlphaFoldDB" id="A0A2G2VSB8"/>
<comment type="caution">
    <text evidence="1">The sequence shown here is derived from an EMBL/GenBank/DDBJ whole genome shotgun (WGS) entry which is preliminary data.</text>
</comment>
<dbReference type="OrthoDB" id="387562at2759"/>
<accession>A0A2G2VSB8</accession>
<keyword evidence="2" id="KW-1185">Reference proteome</keyword>
<reference evidence="2" key="2">
    <citation type="journal article" date="2017" name="J. Anim. Genet.">
        <title>Multiple reference genome sequences of hot pepper reveal the massive evolution of plant disease resistance genes by retroduplication.</title>
        <authorList>
            <person name="Kim S."/>
            <person name="Park J."/>
            <person name="Yeom S.-I."/>
            <person name="Kim Y.-M."/>
            <person name="Seo E."/>
            <person name="Kim K.-T."/>
            <person name="Kim M.-S."/>
            <person name="Lee J.M."/>
            <person name="Cheong K."/>
            <person name="Shin H.-S."/>
            <person name="Kim S.-B."/>
            <person name="Han K."/>
            <person name="Lee J."/>
            <person name="Park M."/>
            <person name="Lee H.-A."/>
            <person name="Lee H.-Y."/>
            <person name="Lee Y."/>
            <person name="Oh S."/>
            <person name="Lee J.H."/>
            <person name="Choi E."/>
            <person name="Choi E."/>
            <person name="Lee S.E."/>
            <person name="Jeon J."/>
            <person name="Kim H."/>
            <person name="Choi G."/>
            <person name="Song H."/>
            <person name="Lee J."/>
            <person name="Lee S.-C."/>
            <person name="Kwon J.-K."/>
            <person name="Lee H.-Y."/>
            <person name="Koo N."/>
            <person name="Hong Y."/>
            <person name="Kim R.W."/>
            <person name="Kang W.-H."/>
            <person name="Huh J.H."/>
            <person name="Kang B.-C."/>
            <person name="Yang T.-J."/>
            <person name="Lee Y.-H."/>
            <person name="Bennetzen J.L."/>
            <person name="Choi D."/>
        </authorList>
    </citation>
    <scope>NUCLEOTIDE SEQUENCE [LARGE SCALE GENOMIC DNA]</scope>
    <source>
        <strain evidence="2">cv. PBC81</strain>
    </source>
</reference>
<dbReference type="EMBL" id="MLFT02000010">
    <property type="protein sequence ID" value="PHT35879.1"/>
    <property type="molecule type" value="Genomic_DNA"/>
</dbReference>
<evidence type="ECO:0000313" key="2">
    <source>
        <dbReference type="Proteomes" id="UP000224567"/>
    </source>
</evidence>
<gene>
    <name evidence="1" type="ORF">CQW23_23579</name>
</gene>
<protein>
    <submittedName>
        <fullName evidence="1">Uncharacterized protein</fullName>
    </submittedName>
</protein>
<dbReference type="Proteomes" id="UP000224567">
    <property type="component" value="Unassembled WGS sequence"/>
</dbReference>